<dbReference type="InterPro" id="IPR003995">
    <property type="entry name" value="RTX_toxin_determinant-A"/>
</dbReference>
<dbReference type="Gene3D" id="2.150.10.10">
    <property type="entry name" value="Serralysin-like metalloprotease, C-terminal"/>
    <property type="match status" value="2"/>
</dbReference>
<evidence type="ECO:0000256" key="3">
    <source>
        <dbReference type="ARBA" id="ARBA00022525"/>
    </source>
</evidence>
<evidence type="ECO:0000313" key="11">
    <source>
        <dbReference type="EMBL" id="QDU26940.1"/>
    </source>
</evidence>
<dbReference type="GO" id="GO:0090729">
    <property type="term" value="F:toxin activity"/>
    <property type="evidence" value="ECO:0007669"/>
    <property type="project" value="UniProtKB-KW"/>
</dbReference>
<gene>
    <name evidence="11" type="primary">apxIA_2</name>
    <name evidence="11" type="ORF">ETAA8_20240</name>
</gene>
<evidence type="ECO:0000313" key="12">
    <source>
        <dbReference type="Proteomes" id="UP000315017"/>
    </source>
</evidence>
<dbReference type="InterPro" id="IPR036465">
    <property type="entry name" value="vWFA_dom_sf"/>
</dbReference>
<dbReference type="PRINTS" id="PR01488">
    <property type="entry name" value="RTXTOXINA"/>
</dbReference>
<dbReference type="InterPro" id="IPR001343">
    <property type="entry name" value="Hemolysn_Ca-bd"/>
</dbReference>
<dbReference type="Gene3D" id="3.40.50.410">
    <property type="entry name" value="von Willebrand factor, type A domain"/>
    <property type="match status" value="1"/>
</dbReference>
<reference evidence="11 12" key="1">
    <citation type="submission" date="2019-02" db="EMBL/GenBank/DDBJ databases">
        <title>Deep-cultivation of Planctomycetes and their phenomic and genomic characterization uncovers novel biology.</title>
        <authorList>
            <person name="Wiegand S."/>
            <person name="Jogler M."/>
            <person name="Boedeker C."/>
            <person name="Pinto D."/>
            <person name="Vollmers J."/>
            <person name="Rivas-Marin E."/>
            <person name="Kohn T."/>
            <person name="Peeters S.H."/>
            <person name="Heuer A."/>
            <person name="Rast P."/>
            <person name="Oberbeckmann S."/>
            <person name="Bunk B."/>
            <person name="Jeske O."/>
            <person name="Meyerdierks A."/>
            <person name="Storesund J.E."/>
            <person name="Kallscheuer N."/>
            <person name="Luecker S."/>
            <person name="Lage O.M."/>
            <person name="Pohl T."/>
            <person name="Merkel B.J."/>
            <person name="Hornburger P."/>
            <person name="Mueller R.-W."/>
            <person name="Bruemmer F."/>
            <person name="Labrenz M."/>
            <person name="Spormann A.M."/>
            <person name="Op den Camp H."/>
            <person name="Overmann J."/>
            <person name="Amann R."/>
            <person name="Jetten M.S.M."/>
            <person name="Mascher T."/>
            <person name="Medema M.H."/>
            <person name="Devos D.P."/>
            <person name="Kaster A.-K."/>
            <person name="Ovreas L."/>
            <person name="Rohde M."/>
            <person name="Galperin M.Y."/>
            <person name="Jogler C."/>
        </authorList>
    </citation>
    <scope>NUCLEOTIDE SEQUENCE [LARGE SCALE GENOMIC DNA]</scope>
    <source>
        <strain evidence="11 12">ETA_A8</strain>
    </source>
</reference>
<evidence type="ECO:0000256" key="6">
    <source>
        <dbReference type="ARBA" id="ARBA00022737"/>
    </source>
</evidence>
<dbReference type="SMART" id="SM00327">
    <property type="entry name" value="VWA"/>
    <property type="match status" value="1"/>
</dbReference>
<evidence type="ECO:0000256" key="1">
    <source>
        <dbReference type="ARBA" id="ARBA00004370"/>
    </source>
</evidence>
<keyword evidence="4" id="KW-0800">Toxin</keyword>
<dbReference type="RefSeq" id="WP_202921711.1">
    <property type="nucleotide sequence ID" value="NZ_CP036274.1"/>
</dbReference>
<evidence type="ECO:0000256" key="2">
    <source>
        <dbReference type="ARBA" id="ARBA00004613"/>
    </source>
</evidence>
<dbReference type="Proteomes" id="UP000315017">
    <property type="component" value="Chromosome"/>
</dbReference>
<dbReference type="PANTHER" id="PTHR38340">
    <property type="entry name" value="S-LAYER PROTEIN"/>
    <property type="match status" value="1"/>
</dbReference>
<dbReference type="PANTHER" id="PTHR38340:SF1">
    <property type="entry name" value="S-LAYER PROTEIN"/>
    <property type="match status" value="1"/>
</dbReference>
<dbReference type="GO" id="GO:0005576">
    <property type="term" value="C:extracellular region"/>
    <property type="evidence" value="ECO:0007669"/>
    <property type="project" value="UniProtKB-SubCell"/>
</dbReference>
<feature type="compositionally biased region" description="Acidic residues" evidence="9">
    <location>
        <begin position="481"/>
        <end position="493"/>
    </location>
</feature>
<dbReference type="InterPro" id="IPR011049">
    <property type="entry name" value="Serralysin-like_metalloprot_C"/>
</dbReference>
<dbReference type="KEGG" id="aagg:ETAA8_20240"/>
<dbReference type="PROSITE" id="PS50234">
    <property type="entry name" value="VWFA"/>
    <property type="match status" value="1"/>
</dbReference>
<keyword evidence="5" id="KW-0732">Signal</keyword>
<evidence type="ECO:0000256" key="5">
    <source>
        <dbReference type="ARBA" id="ARBA00022729"/>
    </source>
</evidence>
<evidence type="ECO:0000256" key="7">
    <source>
        <dbReference type="ARBA" id="ARBA00023026"/>
    </source>
</evidence>
<sequence length="860" mass="90950">MSTRRNARRSAVTRFFQPLFERLEQRNLLASLNAQYNVQLQTHEVGGVLIFDHLSLLITPQVAYTDADLDGHADEDPLFVRRPDDSFALSLGAGDEFGLVARFNRTNDIAVHTPDQLHTLTKPAAFADSREWVNALISRLHGYADNLDYDLFPEITPGEGFNSNSFIAGLLAATGTVVDAPSTIFDGGDYPGFATPVPAANFGTGAANRIDLTFVIDTTGSMFDDIAAVQASAAEIIAQVHESFRVDGEIDARISVVDYRDFPTSPYGDPGDYPANDVQDFTGSEVTANSGIQALELGRGGDFPESVLSGLMHAIDSTSLGKWRGEGVSKFIIVMGDAPPHDPEPFTGYTISSVIDAANNEGATPIVAPLLSGGESTASSVRILPIVIGGDSSALAAFQALADGTGGTLFQASTAAEVVEAVLAAIGVAGGGGEGAIDTGDAPETYGTLLADDGPTHGEGTLFLGAGVDYEEDGLPSADALGDDGDGAGDDDEDGVTMASALLAGYGAKIEFVASESGYLDAWIDFNQDGDFTDEGEQIASSSEVSSDLNTLIINVPFDAEEGTTYARFRLSSTGELEPTGAAADGEVEDYAIELVTAAPGSNMIIEDPLHPGDSLLVITGTTGRDIITVTSVPAIPILHRPARTMIRNRTFETIPTDDFDRLLVNVFESGDYVLLDPRLTKPATVFAGTGNDYVTGQKGPDELYGGTGQDFLFGRSGNDFIFGEEGNDFLYGENDNDVLDGGSGDDYLYGGSGRDILVGGTGVDRLFGLAGDDILIGGTWTHEHDRETILTIAAIWNSSQSFTARIAGLDSLLDASTVPTENTVDQIWSGVGRDWILDYALRDRLYDFNRSVNLGDKKN</sequence>
<dbReference type="Pfam" id="PF25106">
    <property type="entry name" value="VWA_4"/>
    <property type="match status" value="1"/>
</dbReference>
<evidence type="ECO:0000256" key="4">
    <source>
        <dbReference type="ARBA" id="ARBA00022656"/>
    </source>
</evidence>
<keyword evidence="6" id="KW-0677">Repeat</keyword>
<dbReference type="Pfam" id="PF20009">
    <property type="entry name" value="GEVED"/>
    <property type="match status" value="1"/>
</dbReference>
<dbReference type="PROSITE" id="PS00330">
    <property type="entry name" value="HEMOLYSIN_CALCIUM"/>
    <property type="match status" value="2"/>
</dbReference>
<dbReference type="SUPFAM" id="SSF51120">
    <property type="entry name" value="beta-Roll"/>
    <property type="match status" value="1"/>
</dbReference>
<dbReference type="InterPro" id="IPR056861">
    <property type="entry name" value="HMCN1-like_VWA"/>
</dbReference>
<feature type="region of interest" description="Disordered" evidence="9">
    <location>
        <begin position="474"/>
        <end position="493"/>
    </location>
</feature>
<evidence type="ECO:0000256" key="9">
    <source>
        <dbReference type="SAM" id="MobiDB-lite"/>
    </source>
</evidence>
<dbReference type="PRINTS" id="PR00313">
    <property type="entry name" value="CABNDNGRPT"/>
</dbReference>
<dbReference type="Pfam" id="PF00353">
    <property type="entry name" value="HemolysinCabind"/>
    <property type="match status" value="2"/>
</dbReference>
<evidence type="ECO:0000259" key="10">
    <source>
        <dbReference type="PROSITE" id="PS50234"/>
    </source>
</evidence>
<keyword evidence="3" id="KW-0964">Secreted</keyword>
<name>A0A517Y9N0_9BACT</name>
<accession>A0A517Y9N0</accession>
<keyword evidence="7" id="KW-0843">Virulence</keyword>
<proteinExistence type="predicted"/>
<feature type="domain" description="VWFA" evidence="10">
    <location>
        <begin position="211"/>
        <end position="426"/>
    </location>
</feature>
<dbReference type="InterPro" id="IPR002035">
    <property type="entry name" value="VWF_A"/>
</dbReference>
<evidence type="ECO:0000256" key="8">
    <source>
        <dbReference type="ARBA" id="ARBA00023136"/>
    </source>
</evidence>
<dbReference type="GO" id="GO:0016020">
    <property type="term" value="C:membrane"/>
    <property type="evidence" value="ECO:0007669"/>
    <property type="project" value="UniProtKB-SubCell"/>
</dbReference>
<protein>
    <submittedName>
        <fullName evidence="11">RTX-I toxin determinant A from serotypes 1/9</fullName>
    </submittedName>
</protein>
<comment type="subcellular location">
    <subcellularLocation>
        <location evidence="1">Membrane</location>
    </subcellularLocation>
    <subcellularLocation>
        <location evidence="2">Secreted</location>
    </subcellularLocation>
</comment>
<keyword evidence="12" id="KW-1185">Reference proteome</keyword>
<dbReference type="GO" id="GO:0005509">
    <property type="term" value="F:calcium ion binding"/>
    <property type="evidence" value="ECO:0007669"/>
    <property type="project" value="InterPro"/>
</dbReference>
<dbReference type="AlphaFoldDB" id="A0A517Y9N0"/>
<dbReference type="SUPFAM" id="SSF53300">
    <property type="entry name" value="vWA-like"/>
    <property type="match status" value="1"/>
</dbReference>
<dbReference type="EMBL" id="CP036274">
    <property type="protein sequence ID" value="QDU26940.1"/>
    <property type="molecule type" value="Genomic_DNA"/>
</dbReference>
<organism evidence="11 12">
    <name type="scientific">Anatilimnocola aggregata</name>
    <dbReference type="NCBI Taxonomy" id="2528021"/>
    <lineage>
        <taxon>Bacteria</taxon>
        <taxon>Pseudomonadati</taxon>
        <taxon>Planctomycetota</taxon>
        <taxon>Planctomycetia</taxon>
        <taxon>Pirellulales</taxon>
        <taxon>Pirellulaceae</taxon>
        <taxon>Anatilimnocola</taxon>
    </lineage>
</organism>
<dbReference type="InterPro" id="IPR018511">
    <property type="entry name" value="Hemolysin-typ_Ca-bd_CS"/>
</dbReference>
<dbReference type="InterPro" id="IPR045474">
    <property type="entry name" value="GEVED"/>
</dbReference>
<dbReference type="InterPro" id="IPR050557">
    <property type="entry name" value="RTX_toxin/Mannuronan_C5-epim"/>
</dbReference>
<keyword evidence="8" id="KW-0472">Membrane</keyword>